<dbReference type="PANTHER" id="PTHR47052">
    <property type="entry name" value="CONSERVED SERINE PROLINE-RICH PROTEIN (AFU_ORTHOLOGUE AFUA_2G01790)"/>
    <property type="match status" value="1"/>
</dbReference>
<dbReference type="CDD" id="cd00030">
    <property type="entry name" value="C2"/>
    <property type="match status" value="1"/>
</dbReference>
<protein>
    <submittedName>
        <fullName evidence="2">Elicitor-responsive protein 3</fullName>
    </submittedName>
</protein>
<name>A0A1D1Y709_9ARAE</name>
<dbReference type="InterPro" id="IPR035892">
    <property type="entry name" value="C2_domain_sf"/>
</dbReference>
<dbReference type="EMBL" id="GDJX01017536">
    <property type="protein sequence ID" value="JAT50400.1"/>
    <property type="molecule type" value="Transcribed_RNA"/>
</dbReference>
<dbReference type="PANTHER" id="PTHR47052:SF3">
    <property type="entry name" value="INGRESSION PROTEIN 1"/>
    <property type="match status" value="1"/>
</dbReference>
<dbReference type="AlphaFoldDB" id="A0A1D1Y709"/>
<dbReference type="InterPro" id="IPR052981">
    <property type="entry name" value="Ingression_C2_domain"/>
</dbReference>
<dbReference type="Gene3D" id="2.60.40.150">
    <property type="entry name" value="C2 domain"/>
    <property type="match status" value="1"/>
</dbReference>
<dbReference type="Pfam" id="PF00168">
    <property type="entry name" value="C2"/>
    <property type="match status" value="1"/>
</dbReference>
<accession>A0A1D1Y709</accession>
<gene>
    <name evidence="2" type="primary">ERG3_3</name>
    <name evidence="2" type="ORF">g.56267</name>
</gene>
<proteinExistence type="predicted"/>
<evidence type="ECO:0000259" key="1">
    <source>
        <dbReference type="PROSITE" id="PS50004"/>
    </source>
</evidence>
<dbReference type="SUPFAM" id="SSF49562">
    <property type="entry name" value="C2 domain (Calcium/lipid-binding domain, CaLB)"/>
    <property type="match status" value="1"/>
</dbReference>
<feature type="domain" description="C2" evidence="1">
    <location>
        <begin position="1"/>
        <end position="106"/>
    </location>
</feature>
<evidence type="ECO:0000313" key="2">
    <source>
        <dbReference type="EMBL" id="JAT50400.1"/>
    </source>
</evidence>
<reference evidence="2" key="1">
    <citation type="submission" date="2015-07" db="EMBL/GenBank/DDBJ databases">
        <title>Transcriptome Assembly of Anthurium amnicola.</title>
        <authorList>
            <person name="Suzuki J."/>
        </authorList>
    </citation>
    <scope>NUCLEOTIDE SEQUENCE</scope>
</reference>
<sequence>MSIQGQALEVTVVGCNRLRDTEWISRQDPYVCLEYAGSKFRTRTHTDGDTNPTFQERFTFKLIEGCREISVAVWNSNTFTRNKLIGSGKILLHKALSTGSDDASWTIQTKYGTFAGEVNLIMKYYNDQQPQRVGPSYAHNAPPSPSPYSLPTLTPVVMASFPPVAHHTLGGTWSHHSCPHLHTAPPCPPIPAYPPPATYPSPYHPMAHAPQVYHHPGAHSGYPPPPRY</sequence>
<dbReference type="InterPro" id="IPR000008">
    <property type="entry name" value="C2_dom"/>
</dbReference>
<dbReference type="PROSITE" id="PS50004">
    <property type="entry name" value="C2"/>
    <property type="match status" value="1"/>
</dbReference>
<dbReference type="SMART" id="SM00239">
    <property type="entry name" value="C2"/>
    <property type="match status" value="1"/>
</dbReference>
<organism evidence="2">
    <name type="scientific">Anthurium amnicola</name>
    <dbReference type="NCBI Taxonomy" id="1678845"/>
    <lineage>
        <taxon>Eukaryota</taxon>
        <taxon>Viridiplantae</taxon>
        <taxon>Streptophyta</taxon>
        <taxon>Embryophyta</taxon>
        <taxon>Tracheophyta</taxon>
        <taxon>Spermatophyta</taxon>
        <taxon>Magnoliopsida</taxon>
        <taxon>Liliopsida</taxon>
        <taxon>Araceae</taxon>
        <taxon>Pothoideae</taxon>
        <taxon>Potheae</taxon>
        <taxon>Anthurium</taxon>
    </lineage>
</organism>